<dbReference type="OrthoDB" id="9805924at2"/>
<keyword evidence="2" id="KW-0012">Acyltransferase</keyword>
<dbReference type="CDD" id="cd04301">
    <property type="entry name" value="NAT_SF"/>
    <property type="match status" value="1"/>
</dbReference>
<evidence type="ECO:0000313" key="4">
    <source>
        <dbReference type="EMBL" id="SDW87422.1"/>
    </source>
</evidence>
<keyword evidence="1 4" id="KW-0808">Transferase</keyword>
<dbReference type="SUPFAM" id="SSF55729">
    <property type="entry name" value="Acyl-CoA N-acyltransferases (Nat)"/>
    <property type="match status" value="1"/>
</dbReference>
<accession>A0A1H2X3G8</accession>
<dbReference type="InterPro" id="IPR050832">
    <property type="entry name" value="Bact_Acetyltransf"/>
</dbReference>
<dbReference type="PANTHER" id="PTHR43877">
    <property type="entry name" value="AMINOALKYLPHOSPHONATE N-ACETYLTRANSFERASE-RELATED-RELATED"/>
    <property type="match status" value="1"/>
</dbReference>
<feature type="domain" description="N-acetyltransferase" evidence="3">
    <location>
        <begin position="4"/>
        <end position="139"/>
    </location>
</feature>
<keyword evidence="5" id="KW-1185">Reference proteome</keyword>
<dbReference type="PANTHER" id="PTHR43877:SF2">
    <property type="entry name" value="AMINOALKYLPHOSPHONATE N-ACETYLTRANSFERASE-RELATED"/>
    <property type="match status" value="1"/>
</dbReference>
<dbReference type="InterPro" id="IPR000182">
    <property type="entry name" value="GNAT_dom"/>
</dbReference>
<dbReference type="PROSITE" id="PS51186">
    <property type="entry name" value="GNAT"/>
    <property type="match status" value="1"/>
</dbReference>
<dbReference type="AlphaFoldDB" id="A0A1H2X3G8"/>
<evidence type="ECO:0000256" key="1">
    <source>
        <dbReference type="ARBA" id="ARBA00022679"/>
    </source>
</evidence>
<protein>
    <submittedName>
        <fullName evidence="4">Acetyltransferase (GNAT) family protein</fullName>
    </submittedName>
</protein>
<dbReference type="STRING" id="1122204.SAMN05421781_2630"/>
<dbReference type="Gene3D" id="3.40.630.30">
    <property type="match status" value="1"/>
</dbReference>
<dbReference type="EMBL" id="FNNC01000006">
    <property type="protein sequence ID" value="SDW87422.1"/>
    <property type="molecule type" value="Genomic_DNA"/>
</dbReference>
<name>A0A1H2X3G8_9BACI</name>
<evidence type="ECO:0000313" key="5">
    <source>
        <dbReference type="Proteomes" id="UP000199488"/>
    </source>
</evidence>
<dbReference type="Pfam" id="PF00583">
    <property type="entry name" value="Acetyltransf_1"/>
    <property type="match status" value="1"/>
</dbReference>
<dbReference type="InterPro" id="IPR016181">
    <property type="entry name" value="Acyl_CoA_acyltransferase"/>
</dbReference>
<dbReference type="Proteomes" id="UP000199488">
    <property type="component" value="Unassembled WGS sequence"/>
</dbReference>
<dbReference type="RefSeq" id="WP_091615986.1">
    <property type="nucleotide sequence ID" value="NZ_FNNC01000006.1"/>
</dbReference>
<organism evidence="4 5">
    <name type="scientific">Marinococcus luteus</name>
    <dbReference type="NCBI Taxonomy" id="1122204"/>
    <lineage>
        <taxon>Bacteria</taxon>
        <taxon>Bacillati</taxon>
        <taxon>Bacillota</taxon>
        <taxon>Bacilli</taxon>
        <taxon>Bacillales</taxon>
        <taxon>Bacillaceae</taxon>
        <taxon>Marinococcus</taxon>
    </lineage>
</organism>
<dbReference type="GO" id="GO:0016747">
    <property type="term" value="F:acyltransferase activity, transferring groups other than amino-acyl groups"/>
    <property type="evidence" value="ECO:0007669"/>
    <property type="project" value="InterPro"/>
</dbReference>
<evidence type="ECO:0000256" key="2">
    <source>
        <dbReference type="ARBA" id="ARBA00023315"/>
    </source>
</evidence>
<proteinExistence type="predicted"/>
<reference evidence="4 5" key="1">
    <citation type="submission" date="2016-10" db="EMBL/GenBank/DDBJ databases">
        <authorList>
            <person name="de Groot N.N."/>
        </authorList>
    </citation>
    <scope>NUCLEOTIDE SEQUENCE [LARGE SCALE GENOMIC DNA]</scope>
    <source>
        <strain evidence="4 5">DSM 23126</strain>
    </source>
</reference>
<sequence>MAVTTTFLNKRSDYKKAYKVIQSLRPSLSWEAFNDYLSRHPSYQLLALKEDGAVVSVAGLEILESLAWGRHAWIHELVTAENARSSGHGETLLRAVHQYAEKHGCTEVILSSGLQRTDAHRFYERLDYQASSYVFRYTL</sequence>
<gene>
    <name evidence="4" type="ORF">SAMN05421781_2630</name>
</gene>
<evidence type="ECO:0000259" key="3">
    <source>
        <dbReference type="PROSITE" id="PS51186"/>
    </source>
</evidence>